<dbReference type="EMBL" id="LAZR01000675">
    <property type="protein sequence ID" value="KKN61011.1"/>
    <property type="molecule type" value="Genomic_DNA"/>
</dbReference>
<accession>A0A0F9UIE4</accession>
<proteinExistence type="predicted"/>
<comment type="caution">
    <text evidence="1">The sequence shown here is derived from an EMBL/GenBank/DDBJ whole genome shotgun (WGS) entry which is preliminary data.</text>
</comment>
<dbReference type="AlphaFoldDB" id="A0A0F9UIE4"/>
<sequence>MDNTIFTPIAPSKFIVLRGTIYSIGGSSGIGCWLSSGATILWNPVADADTKFLFESASDFEIGSTAKSIAELGSSGFVELASGARVIPSKYSASG</sequence>
<evidence type="ECO:0000313" key="1">
    <source>
        <dbReference type="EMBL" id="KKN61011.1"/>
    </source>
</evidence>
<name>A0A0F9UIE4_9ZZZZ</name>
<organism evidence="1">
    <name type="scientific">marine sediment metagenome</name>
    <dbReference type="NCBI Taxonomy" id="412755"/>
    <lineage>
        <taxon>unclassified sequences</taxon>
        <taxon>metagenomes</taxon>
        <taxon>ecological metagenomes</taxon>
    </lineage>
</organism>
<reference evidence="1" key="1">
    <citation type="journal article" date="2015" name="Nature">
        <title>Complex archaea that bridge the gap between prokaryotes and eukaryotes.</title>
        <authorList>
            <person name="Spang A."/>
            <person name="Saw J.H."/>
            <person name="Jorgensen S.L."/>
            <person name="Zaremba-Niedzwiedzka K."/>
            <person name="Martijn J."/>
            <person name="Lind A.E."/>
            <person name="van Eijk R."/>
            <person name="Schleper C."/>
            <person name="Guy L."/>
            <person name="Ettema T.J."/>
        </authorList>
    </citation>
    <scope>NUCLEOTIDE SEQUENCE</scope>
</reference>
<gene>
    <name evidence="1" type="ORF">LCGC14_0526360</name>
</gene>
<protein>
    <submittedName>
        <fullName evidence="1">Uncharacterized protein</fullName>
    </submittedName>
</protein>